<dbReference type="Proteomes" id="UP001141552">
    <property type="component" value="Unassembled WGS sequence"/>
</dbReference>
<name>A0A9Q0FEC8_9ROSI</name>
<keyword evidence="2" id="KW-1185">Reference proteome</keyword>
<dbReference type="EMBL" id="JAKUCV010005794">
    <property type="protein sequence ID" value="KAJ4829797.1"/>
    <property type="molecule type" value="Genomic_DNA"/>
</dbReference>
<gene>
    <name evidence="1" type="ORF">Tsubulata_022100</name>
</gene>
<evidence type="ECO:0000313" key="2">
    <source>
        <dbReference type="Proteomes" id="UP001141552"/>
    </source>
</evidence>
<dbReference type="PANTHER" id="PTHR34956:SF1">
    <property type="entry name" value="DUF4005 DOMAIN-CONTAINING PROTEIN"/>
    <property type="match status" value="1"/>
</dbReference>
<sequence length="141" mass="16178">MFHNDLYEDDVFYREIRKQILLLTADDEENELLETNHPANPILVNNQSSKRSLTTMPISNSTQSGNHFGCWDHSESSGSLVPTWATNLQRNGNGGTGVFIPHIVKSRRRRRSGMTFNVVLHVLVFEELLIMLQTLRKEVQQ</sequence>
<dbReference type="PANTHER" id="PTHR34956">
    <property type="entry name" value="OS05G0397300 PROTEIN"/>
    <property type="match status" value="1"/>
</dbReference>
<evidence type="ECO:0000313" key="1">
    <source>
        <dbReference type="EMBL" id="KAJ4829797.1"/>
    </source>
</evidence>
<dbReference type="AlphaFoldDB" id="A0A9Q0FEC8"/>
<reference evidence="1" key="1">
    <citation type="submission" date="2022-02" db="EMBL/GenBank/DDBJ databases">
        <authorList>
            <person name="Henning P.M."/>
            <person name="McCubbin A.G."/>
            <person name="Shore J.S."/>
        </authorList>
    </citation>
    <scope>NUCLEOTIDE SEQUENCE</scope>
    <source>
        <strain evidence="1">F60SS</strain>
        <tissue evidence="1">Leaves</tissue>
    </source>
</reference>
<dbReference type="OrthoDB" id="1649181at2759"/>
<comment type="caution">
    <text evidence="1">The sequence shown here is derived from an EMBL/GenBank/DDBJ whole genome shotgun (WGS) entry which is preliminary data.</text>
</comment>
<accession>A0A9Q0FEC8</accession>
<organism evidence="1 2">
    <name type="scientific">Turnera subulata</name>
    <dbReference type="NCBI Taxonomy" id="218843"/>
    <lineage>
        <taxon>Eukaryota</taxon>
        <taxon>Viridiplantae</taxon>
        <taxon>Streptophyta</taxon>
        <taxon>Embryophyta</taxon>
        <taxon>Tracheophyta</taxon>
        <taxon>Spermatophyta</taxon>
        <taxon>Magnoliopsida</taxon>
        <taxon>eudicotyledons</taxon>
        <taxon>Gunneridae</taxon>
        <taxon>Pentapetalae</taxon>
        <taxon>rosids</taxon>
        <taxon>fabids</taxon>
        <taxon>Malpighiales</taxon>
        <taxon>Passifloraceae</taxon>
        <taxon>Turnera</taxon>
    </lineage>
</organism>
<reference evidence="1" key="2">
    <citation type="journal article" date="2023" name="Plants (Basel)">
        <title>Annotation of the Turnera subulata (Passifloraceae) Draft Genome Reveals the S-Locus Evolved after the Divergence of Turneroideae from Passifloroideae in a Stepwise Manner.</title>
        <authorList>
            <person name="Henning P.M."/>
            <person name="Roalson E.H."/>
            <person name="Mir W."/>
            <person name="McCubbin A.G."/>
            <person name="Shore J.S."/>
        </authorList>
    </citation>
    <scope>NUCLEOTIDE SEQUENCE</scope>
    <source>
        <strain evidence="1">F60SS</strain>
    </source>
</reference>
<protein>
    <submittedName>
        <fullName evidence="1">Uncharacterized protein</fullName>
    </submittedName>
</protein>
<proteinExistence type="predicted"/>